<evidence type="ECO:0000313" key="3">
    <source>
        <dbReference type="Proteomes" id="UP000275846"/>
    </source>
</evidence>
<dbReference type="PANTHER" id="PTHR47027">
    <property type="entry name" value="REVERSE TRANSCRIPTASE DOMAIN-CONTAINING PROTEIN"/>
    <property type="match status" value="1"/>
</dbReference>
<dbReference type="EMBL" id="UYSU01037966">
    <property type="protein sequence ID" value="VDL99669.1"/>
    <property type="molecule type" value="Genomic_DNA"/>
</dbReference>
<proteinExistence type="predicted"/>
<evidence type="ECO:0000313" key="2">
    <source>
        <dbReference type="EMBL" id="VDL99669.1"/>
    </source>
</evidence>
<evidence type="ECO:0000256" key="1">
    <source>
        <dbReference type="SAM" id="MobiDB-lite"/>
    </source>
</evidence>
<name>A0A183T9Y6_SCHSO</name>
<dbReference type="OrthoDB" id="8038710at2759"/>
<dbReference type="PANTHER" id="PTHR47027:SF26">
    <property type="entry name" value="REVERSE TRANSCRIPTASE DOMAIN-CONTAINING PROTEIN"/>
    <property type="match status" value="1"/>
</dbReference>
<feature type="region of interest" description="Disordered" evidence="1">
    <location>
        <begin position="84"/>
        <end position="107"/>
    </location>
</feature>
<evidence type="ECO:0000313" key="4">
    <source>
        <dbReference type="WBParaSite" id="SSLN_0001378701-mRNA-1"/>
    </source>
</evidence>
<reference evidence="4" key="1">
    <citation type="submission" date="2016-06" db="UniProtKB">
        <authorList>
            <consortium name="WormBaseParasite"/>
        </authorList>
    </citation>
    <scope>IDENTIFICATION</scope>
</reference>
<accession>A0A183T9Y6</accession>
<protein>
    <submittedName>
        <fullName evidence="2 4">Uncharacterized protein</fullName>
    </submittedName>
</protein>
<gene>
    <name evidence="2" type="ORF">SSLN_LOCUS13284</name>
</gene>
<reference evidence="2 3" key="2">
    <citation type="submission" date="2018-11" db="EMBL/GenBank/DDBJ databases">
        <authorList>
            <consortium name="Pathogen Informatics"/>
        </authorList>
    </citation>
    <scope>NUCLEOTIDE SEQUENCE [LARGE SCALE GENOMIC DNA]</scope>
    <source>
        <strain evidence="2 3">NST_G2</strain>
    </source>
</reference>
<sequence>MTLLYGVENWTVYSNQARKLNHFHLSYLRRILKLRWQDRIPDTKFLERTGILSIHAMRRQVQLRKIGHLVRMVDEQLPKRLFYGDVPTGAPQQGGQKRRYKDTDEIS</sequence>
<organism evidence="4">
    <name type="scientific">Schistocephalus solidus</name>
    <name type="common">Tapeworm</name>
    <dbReference type="NCBI Taxonomy" id="70667"/>
    <lineage>
        <taxon>Eukaryota</taxon>
        <taxon>Metazoa</taxon>
        <taxon>Spiralia</taxon>
        <taxon>Lophotrochozoa</taxon>
        <taxon>Platyhelminthes</taxon>
        <taxon>Cestoda</taxon>
        <taxon>Eucestoda</taxon>
        <taxon>Diphyllobothriidea</taxon>
        <taxon>Diphyllobothriidae</taxon>
        <taxon>Schistocephalus</taxon>
    </lineage>
</organism>
<dbReference type="AlphaFoldDB" id="A0A183T9Y6"/>
<dbReference type="WBParaSite" id="SSLN_0001378701-mRNA-1">
    <property type="protein sequence ID" value="SSLN_0001378701-mRNA-1"/>
    <property type="gene ID" value="SSLN_0001378701"/>
</dbReference>
<dbReference type="Proteomes" id="UP000275846">
    <property type="component" value="Unassembled WGS sequence"/>
</dbReference>
<keyword evidence="3" id="KW-1185">Reference proteome</keyword>